<dbReference type="Gene3D" id="3.40.50.720">
    <property type="entry name" value="NAD(P)-binding Rossmann-like Domain"/>
    <property type="match status" value="1"/>
</dbReference>
<organism evidence="5 6">
    <name type="scientific">Ridgeia piscesae</name>
    <name type="common">Tubeworm</name>
    <dbReference type="NCBI Taxonomy" id="27915"/>
    <lineage>
        <taxon>Eukaryota</taxon>
        <taxon>Metazoa</taxon>
        <taxon>Spiralia</taxon>
        <taxon>Lophotrochozoa</taxon>
        <taxon>Annelida</taxon>
        <taxon>Polychaeta</taxon>
        <taxon>Sedentaria</taxon>
        <taxon>Canalipalpata</taxon>
        <taxon>Sabellida</taxon>
        <taxon>Siboglinidae</taxon>
        <taxon>Ridgeia</taxon>
    </lineage>
</organism>
<comment type="subunit">
    <text evidence="2">Homotetramer.</text>
</comment>
<evidence type="ECO:0000256" key="2">
    <source>
        <dbReference type="ARBA" id="ARBA00011881"/>
    </source>
</evidence>
<dbReference type="PANTHER" id="PTHR44252">
    <property type="entry name" value="D-ERYTHRULOSE REDUCTASE"/>
    <property type="match status" value="1"/>
</dbReference>
<dbReference type="InterPro" id="IPR036291">
    <property type="entry name" value="NAD(P)-bd_dom_sf"/>
</dbReference>
<reference evidence="5" key="1">
    <citation type="journal article" date="2023" name="Mol. Biol. Evol.">
        <title>Third-Generation Sequencing Reveals the Adaptive Role of the Epigenome in Three Deep-Sea Polychaetes.</title>
        <authorList>
            <person name="Perez M."/>
            <person name="Aroh O."/>
            <person name="Sun Y."/>
            <person name="Lan Y."/>
            <person name="Juniper S.K."/>
            <person name="Young C.R."/>
            <person name="Angers B."/>
            <person name="Qian P.Y."/>
        </authorList>
    </citation>
    <scope>NUCLEOTIDE SEQUENCE</scope>
    <source>
        <strain evidence="5">R07B-5</strain>
    </source>
</reference>
<comment type="similarity">
    <text evidence="1">Belongs to the short-chain dehydrogenases/reductases (SDR) family.</text>
</comment>
<name>A0AAD9KQJ8_RIDPI</name>
<dbReference type="PRINTS" id="PR00080">
    <property type="entry name" value="SDRFAMILY"/>
</dbReference>
<dbReference type="InterPro" id="IPR051737">
    <property type="entry name" value="L-xylulose/Carbonyl_redctase"/>
</dbReference>
<dbReference type="EMBL" id="JAODUO010000774">
    <property type="protein sequence ID" value="KAK2174823.1"/>
    <property type="molecule type" value="Genomic_DNA"/>
</dbReference>
<dbReference type="InterPro" id="IPR002347">
    <property type="entry name" value="SDR_fam"/>
</dbReference>
<accession>A0AAD9KQJ8</accession>
<dbReference type="GO" id="GO:0006006">
    <property type="term" value="P:glucose metabolic process"/>
    <property type="evidence" value="ECO:0007669"/>
    <property type="project" value="TreeGrafter"/>
</dbReference>
<evidence type="ECO:0008006" key="7">
    <source>
        <dbReference type="Google" id="ProtNLM"/>
    </source>
</evidence>
<evidence type="ECO:0000256" key="4">
    <source>
        <dbReference type="ARBA" id="ARBA00023002"/>
    </source>
</evidence>
<dbReference type="Pfam" id="PF13561">
    <property type="entry name" value="adh_short_C2"/>
    <property type="match status" value="1"/>
</dbReference>
<dbReference type="GO" id="GO:0004090">
    <property type="term" value="F:carbonyl reductase (NADPH) activity"/>
    <property type="evidence" value="ECO:0007669"/>
    <property type="project" value="TreeGrafter"/>
</dbReference>
<keyword evidence="3" id="KW-0521">NADP</keyword>
<dbReference type="GO" id="GO:0050038">
    <property type="term" value="F:L-xylulose reductase (NADPH) activity"/>
    <property type="evidence" value="ECO:0007669"/>
    <property type="project" value="TreeGrafter"/>
</dbReference>
<keyword evidence="6" id="KW-1185">Reference proteome</keyword>
<evidence type="ECO:0000256" key="1">
    <source>
        <dbReference type="ARBA" id="ARBA00006484"/>
    </source>
</evidence>
<proteinExistence type="inferred from homology"/>
<gene>
    <name evidence="5" type="ORF">NP493_775g01108</name>
</gene>
<dbReference type="FunFam" id="3.40.50.720:FF:000214">
    <property type="entry name" value="L-xylulose reductase"/>
    <property type="match status" value="1"/>
</dbReference>
<dbReference type="SUPFAM" id="SSF51735">
    <property type="entry name" value="NAD(P)-binding Rossmann-fold domains"/>
    <property type="match status" value="1"/>
</dbReference>
<keyword evidence="4" id="KW-0560">Oxidoreductase</keyword>
<dbReference type="AlphaFoldDB" id="A0AAD9KQJ8"/>
<comment type="caution">
    <text evidence="5">The sequence shown here is derived from an EMBL/GenBank/DDBJ whole genome shotgun (WGS) entry which is preliminary data.</text>
</comment>
<protein>
    <recommendedName>
        <fullName evidence="7">L-xylulose reductase</fullName>
    </recommendedName>
</protein>
<evidence type="ECO:0000256" key="3">
    <source>
        <dbReference type="ARBA" id="ARBA00022857"/>
    </source>
</evidence>
<dbReference type="PANTHER" id="PTHR44252:SF3">
    <property type="entry name" value="D-ERYTHRULOSE REDUCTASE-RELATED"/>
    <property type="match status" value="1"/>
</dbReference>
<evidence type="ECO:0000313" key="6">
    <source>
        <dbReference type="Proteomes" id="UP001209878"/>
    </source>
</evidence>
<sequence length="244" mass="25987">MDIRFDGKRALVTGAGKGIGYGIAKALAAGGAETIALSRTQADLDRLNAESPDIRTVCVDLADWAATRKAVEELGPIHLLVNNAAVLNYTKFMEIEEAEIKNTFDINVHAVVNVSQVVAQGMIARGKGGAIVNLSSIAGRIVVKNAPSYTASKGAIEMLTKVMTEELGPHQIRINNVNPTGVMTAMGKKLWPDRVASEPMMRRTPQGKFAEVKDVVHAVMFLLSDQSDMINGASLFVDGGVTAV</sequence>
<dbReference type="PRINTS" id="PR00081">
    <property type="entry name" value="GDHRDH"/>
</dbReference>
<dbReference type="GO" id="GO:0005997">
    <property type="term" value="P:xylulose metabolic process"/>
    <property type="evidence" value="ECO:0007669"/>
    <property type="project" value="TreeGrafter"/>
</dbReference>
<evidence type="ECO:0000313" key="5">
    <source>
        <dbReference type="EMBL" id="KAK2174823.1"/>
    </source>
</evidence>
<dbReference type="Proteomes" id="UP001209878">
    <property type="component" value="Unassembled WGS sequence"/>
</dbReference>